<dbReference type="CDD" id="cd06259">
    <property type="entry name" value="YdcF-like"/>
    <property type="match status" value="1"/>
</dbReference>
<dbReference type="Gene3D" id="3.40.50.620">
    <property type="entry name" value="HUPs"/>
    <property type="match status" value="1"/>
</dbReference>
<dbReference type="InterPro" id="IPR051599">
    <property type="entry name" value="Cell_Envelope_Assoc"/>
</dbReference>
<evidence type="ECO:0000259" key="1">
    <source>
        <dbReference type="Pfam" id="PF02698"/>
    </source>
</evidence>
<name>A0A2S7MVH0_9BACI</name>
<dbReference type="Pfam" id="PF02698">
    <property type="entry name" value="DUF218"/>
    <property type="match status" value="1"/>
</dbReference>
<reference evidence="2 3" key="1">
    <citation type="submission" date="2017-12" db="EMBL/GenBank/DDBJ databases">
        <title>Taxonomic description and draft genome of Pradoshia cofamensis Gen. nov., sp. nov., a thermotolerant bacillale isolated from anterior gut of earthworm Eisenia fetida.</title>
        <authorList>
            <person name="Saha T."/>
            <person name="Chakraborty R."/>
        </authorList>
    </citation>
    <scope>NUCLEOTIDE SEQUENCE [LARGE SCALE GENOMIC DNA]</scope>
    <source>
        <strain evidence="2 3">EAG3</strain>
    </source>
</reference>
<accession>A0A2S7MVH0</accession>
<evidence type="ECO:0000313" key="2">
    <source>
        <dbReference type="EMBL" id="PQD93783.1"/>
    </source>
</evidence>
<dbReference type="AlphaFoldDB" id="A0A2S7MVH0"/>
<dbReference type="OrthoDB" id="9782395at2"/>
<dbReference type="PANTHER" id="PTHR30336:SF20">
    <property type="entry name" value="DUF218 DOMAIN-CONTAINING PROTEIN"/>
    <property type="match status" value="1"/>
</dbReference>
<gene>
    <name evidence="2" type="ORF">CYL18_18065</name>
</gene>
<keyword evidence="3" id="KW-1185">Reference proteome</keyword>
<comment type="caution">
    <text evidence="2">The sequence shown here is derived from an EMBL/GenBank/DDBJ whole genome shotgun (WGS) entry which is preliminary data.</text>
</comment>
<evidence type="ECO:0000313" key="3">
    <source>
        <dbReference type="Proteomes" id="UP000239663"/>
    </source>
</evidence>
<sequence length="201" mass="23017">MQISELDADKLSDEQMTKLLFSGIRDDGQPGDCIFVAGSSKAVLYRLPRAVELFERGRAEKVLFSGGVKWDGSELTEAEILKREAISSGIPEDCILLEDKSLHTVENVIASMFILNRAFQLYKMRRILVVTTPYHMRRLHLSLLTYMPDWIEYTLCTAKDGYTGKDNWFMTDIGRKRVHTECVKLIKYVQMGALQDMKIDI</sequence>
<dbReference type="PANTHER" id="PTHR30336">
    <property type="entry name" value="INNER MEMBRANE PROTEIN, PROBABLE PERMEASE"/>
    <property type="match status" value="1"/>
</dbReference>
<dbReference type="InterPro" id="IPR003848">
    <property type="entry name" value="DUF218"/>
</dbReference>
<dbReference type="InterPro" id="IPR014729">
    <property type="entry name" value="Rossmann-like_a/b/a_fold"/>
</dbReference>
<dbReference type="EMBL" id="PKOZ01000022">
    <property type="protein sequence ID" value="PQD93783.1"/>
    <property type="molecule type" value="Genomic_DNA"/>
</dbReference>
<feature type="domain" description="DUF218" evidence="1">
    <location>
        <begin position="32"/>
        <end position="141"/>
    </location>
</feature>
<organism evidence="2 3">
    <name type="scientific">Pradoshia eiseniae</name>
    <dbReference type="NCBI Taxonomy" id="2064768"/>
    <lineage>
        <taxon>Bacteria</taxon>
        <taxon>Bacillati</taxon>
        <taxon>Bacillota</taxon>
        <taxon>Bacilli</taxon>
        <taxon>Bacillales</taxon>
        <taxon>Bacillaceae</taxon>
        <taxon>Pradoshia</taxon>
    </lineage>
</organism>
<dbReference type="GO" id="GO:0005886">
    <property type="term" value="C:plasma membrane"/>
    <property type="evidence" value="ECO:0007669"/>
    <property type="project" value="TreeGrafter"/>
</dbReference>
<protein>
    <recommendedName>
        <fullName evidence="1">DUF218 domain-containing protein</fullName>
    </recommendedName>
</protein>
<dbReference type="Proteomes" id="UP000239663">
    <property type="component" value="Unassembled WGS sequence"/>
</dbReference>
<dbReference type="RefSeq" id="WP_104850875.1">
    <property type="nucleotide sequence ID" value="NZ_PKOZ01000022.1"/>
</dbReference>
<proteinExistence type="predicted"/>